<organism evidence="2 3">
    <name type="scientific">Reticulomyxa filosa</name>
    <dbReference type="NCBI Taxonomy" id="46433"/>
    <lineage>
        <taxon>Eukaryota</taxon>
        <taxon>Sar</taxon>
        <taxon>Rhizaria</taxon>
        <taxon>Retaria</taxon>
        <taxon>Foraminifera</taxon>
        <taxon>Monothalamids</taxon>
        <taxon>Reticulomyxidae</taxon>
        <taxon>Reticulomyxa</taxon>
    </lineage>
</organism>
<name>X6P3P7_RETFI</name>
<keyword evidence="1" id="KW-0812">Transmembrane</keyword>
<reference evidence="2 3" key="1">
    <citation type="journal article" date="2013" name="Curr. Biol.">
        <title>The Genome of the Foraminiferan Reticulomyxa filosa.</title>
        <authorList>
            <person name="Glockner G."/>
            <person name="Hulsmann N."/>
            <person name="Schleicher M."/>
            <person name="Noegel A.A."/>
            <person name="Eichinger L."/>
            <person name="Gallinger C."/>
            <person name="Pawlowski J."/>
            <person name="Sierra R."/>
            <person name="Euteneuer U."/>
            <person name="Pillet L."/>
            <person name="Moustafa A."/>
            <person name="Platzer M."/>
            <person name="Groth M."/>
            <person name="Szafranski K."/>
            <person name="Schliwa M."/>
        </authorList>
    </citation>
    <scope>NUCLEOTIDE SEQUENCE [LARGE SCALE GENOMIC DNA]</scope>
</reference>
<feature type="non-terminal residue" evidence="2">
    <location>
        <position position="253"/>
    </location>
</feature>
<keyword evidence="1" id="KW-1133">Transmembrane helix</keyword>
<comment type="caution">
    <text evidence="2">The sequence shown here is derived from an EMBL/GenBank/DDBJ whole genome shotgun (WGS) entry which is preliminary data.</text>
</comment>
<feature type="transmembrane region" description="Helical" evidence="1">
    <location>
        <begin position="207"/>
        <end position="226"/>
    </location>
</feature>
<accession>X6P3P7</accession>
<keyword evidence="1" id="KW-0472">Membrane</keyword>
<keyword evidence="3" id="KW-1185">Reference proteome</keyword>
<evidence type="ECO:0000313" key="3">
    <source>
        <dbReference type="Proteomes" id="UP000023152"/>
    </source>
</evidence>
<evidence type="ECO:0000256" key="1">
    <source>
        <dbReference type="SAM" id="Phobius"/>
    </source>
</evidence>
<proteinExistence type="predicted"/>
<dbReference type="AlphaFoldDB" id="X6P3P7"/>
<protein>
    <submittedName>
        <fullName evidence="2">Uncharacterized protein</fullName>
    </submittedName>
</protein>
<dbReference type="Proteomes" id="UP000023152">
    <property type="component" value="Unassembled WGS sequence"/>
</dbReference>
<evidence type="ECO:0000313" key="2">
    <source>
        <dbReference type="EMBL" id="ETO32821.1"/>
    </source>
</evidence>
<gene>
    <name evidence="2" type="ORF">RFI_04295</name>
</gene>
<dbReference type="EMBL" id="ASPP01003901">
    <property type="protein sequence ID" value="ETO32821.1"/>
    <property type="molecule type" value="Genomic_DNA"/>
</dbReference>
<sequence>MTIQMEKFILEMLYMNGFAVIIYTSSSVINRNLDFIKEDSCVLFLPEHKLIRKDSLLIQITKIVLSKQIKRTRKSLSAFQESKQIKKTNRGYIPSGRHKQNANIRDISCRLDKTNSVECSTCSINYLSVADNKNSNLMGDKLLVLCAALLMFVGECVVRTHHPVVNEVIQEYDEIRFSLWHRVRTTYNPKFTFFIITNKVKYNNKKFIGIFGFWIPSIGYLILDYLPSKTWIHQFKIQNGTNLPPDQGMMKKL</sequence>